<dbReference type="Proteomes" id="UP000252255">
    <property type="component" value="Unassembled WGS sequence"/>
</dbReference>
<protein>
    <recommendedName>
        <fullName evidence="2">Parvulin-like PPIase</fullName>
    </recommendedName>
    <alternativeName>
        <fullName evidence="9">Peptidyl-prolyl cis-trans isomerase plp</fullName>
    </alternativeName>
    <alternativeName>
        <fullName evidence="12">Periplasmic chaperone PpiD</fullName>
    </alternativeName>
    <alternativeName>
        <fullName evidence="13">Periplasmic folding chaperone</fullName>
    </alternativeName>
    <alternativeName>
        <fullName evidence="10">Rotamase plp</fullName>
    </alternativeName>
</protein>
<evidence type="ECO:0000256" key="1">
    <source>
        <dbReference type="ARBA" id="ARBA00004382"/>
    </source>
</evidence>
<dbReference type="OrthoDB" id="9768393at2"/>
<feature type="transmembrane region" description="Helical" evidence="15">
    <location>
        <begin position="12"/>
        <end position="30"/>
    </location>
</feature>
<dbReference type="Gene3D" id="3.10.50.40">
    <property type="match status" value="1"/>
</dbReference>
<dbReference type="Pfam" id="PF13624">
    <property type="entry name" value="SurA_N_3"/>
    <property type="match status" value="1"/>
</dbReference>
<proteinExistence type="inferred from homology"/>
<keyword evidence="14" id="KW-0697">Rotamase</keyword>
<sequence length="630" mass="68344">MLAGIRTFSKSIFAKIIFGVIALSFVIWGLNASMLNLGTSREVAEIGSQKVTPVELDRAFQRSVQNMRNVFGPNFNQQQAIQMGLLNNTVQSLVSQKVLREDAKVMGIGISDDKVRDTIFASENFKDPTTGQFSRDRFLQALYTAGYTEQEFIEGVRGDLMSQQVVGSLTGTAAVPEMMAKQIVTYRNEQRSGSFFALNGAEFDDIAVADDATLRKFHEDNAAQFTAPESRDVTLATLSAADLIPTISVTEEEIADSYKQREAEFQTPEKRVVEQILFAPGDEQSAHEAYKKLQEGADFMATAKEAGMDEGMVKLGEFTANDILPDLSAATFALPEGGYSEPVETALGWHILHVTSITPGSTQSLDEVRDTIVDGLKQFKAEDSIYDLAAKFDEELGAGTPIEDAARDVGAKTYKLSGVVRGEGLAGENIDSADEINAKIFELENGEESFLEETGTGTRYVVRVENITPSALRPFEDVRDDVIPAWKADERQKQMLAKAEELANTINSNGADLAAVASEDGAEVMESGLTKRTGQGLGDNVNPAVAAALFTLEDGKAKAIQTGEDILIVRLDNIKVADAQTADASMVSNELKSAINEDILSQYLGYLRDEISVTVNNTVINELFAPTAAN</sequence>
<evidence type="ECO:0000259" key="16">
    <source>
        <dbReference type="PROSITE" id="PS50198"/>
    </source>
</evidence>
<evidence type="ECO:0000256" key="2">
    <source>
        <dbReference type="ARBA" id="ARBA00018370"/>
    </source>
</evidence>
<evidence type="ECO:0000256" key="9">
    <source>
        <dbReference type="ARBA" id="ARBA00030642"/>
    </source>
</evidence>
<accession>A0A367X1D1</accession>
<evidence type="ECO:0000256" key="11">
    <source>
        <dbReference type="ARBA" id="ARBA00038408"/>
    </source>
</evidence>
<keyword evidence="6 15" id="KW-1133">Transmembrane helix</keyword>
<dbReference type="PANTHER" id="PTHR47529">
    <property type="entry name" value="PEPTIDYL-PROLYL CIS-TRANS ISOMERASE D"/>
    <property type="match status" value="1"/>
</dbReference>
<evidence type="ECO:0000256" key="7">
    <source>
        <dbReference type="ARBA" id="ARBA00023136"/>
    </source>
</evidence>
<dbReference type="GO" id="GO:0003755">
    <property type="term" value="F:peptidyl-prolyl cis-trans isomerase activity"/>
    <property type="evidence" value="ECO:0007669"/>
    <property type="project" value="UniProtKB-KW"/>
</dbReference>
<feature type="domain" description="PpiC" evidence="16">
    <location>
        <begin position="268"/>
        <end position="356"/>
    </location>
</feature>
<evidence type="ECO:0000256" key="15">
    <source>
        <dbReference type="SAM" id="Phobius"/>
    </source>
</evidence>
<evidence type="ECO:0000256" key="10">
    <source>
        <dbReference type="ARBA" id="ARBA00031484"/>
    </source>
</evidence>
<dbReference type="InterPro" id="IPR000297">
    <property type="entry name" value="PPIase_PpiC"/>
</dbReference>
<evidence type="ECO:0000256" key="13">
    <source>
        <dbReference type="ARBA" id="ARBA00042775"/>
    </source>
</evidence>
<evidence type="ECO:0000256" key="12">
    <source>
        <dbReference type="ARBA" id="ARBA00040743"/>
    </source>
</evidence>
<keyword evidence="5 15" id="KW-0812">Transmembrane</keyword>
<dbReference type="InterPro" id="IPR027304">
    <property type="entry name" value="Trigger_fact/SurA_dom_sf"/>
</dbReference>
<evidence type="ECO:0000256" key="14">
    <source>
        <dbReference type="PROSITE-ProRule" id="PRU00278"/>
    </source>
</evidence>
<comment type="caution">
    <text evidence="17">The sequence shown here is derived from an EMBL/GenBank/DDBJ whole genome shotgun (WGS) entry which is preliminary data.</text>
</comment>
<dbReference type="GO" id="GO:0005886">
    <property type="term" value="C:plasma membrane"/>
    <property type="evidence" value="ECO:0007669"/>
    <property type="project" value="UniProtKB-SubCell"/>
</dbReference>
<comment type="similarity">
    <text evidence="11">Belongs to the PpiD chaperone family.</text>
</comment>
<dbReference type="AlphaFoldDB" id="A0A367X1D1"/>
<dbReference type="PROSITE" id="PS50198">
    <property type="entry name" value="PPIC_PPIASE_2"/>
    <property type="match status" value="1"/>
</dbReference>
<evidence type="ECO:0000256" key="6">
    <source>
        <dbReference type="ARBA" id="ARBA00022989"/>
    </source>
</evidence>
<keyword evidence="4" id="KW-0997">Cell inner membrane</keyword>
<evidence type="ECO:0000256" key="8">
    <source>
        <dbReference type="ARBA" id="ARBA00023186"/>
    </source>
</evidence>
<dbReference type="PANTHER" id="PTHR47529:SF1">
    <property type="entry name" value="PERIPLASMIC CHAPERONE PPID"/>
    <property type="match status" value="1"/>
</dbReference>
<evidence type="ECO:0000256" key="3">
    <source>
        <dbReference type="ARBA" id="ARBA00022475"/>
    </source>
</evidence>
<dbReference type="RefSeq" id="WP_114097392.1">
    <property type="nucleotide sequence ID" value="NZ_JPWI01000003.1"/>
</dbReference>
<keyword evidence="3" id="KW-1003">Cell membrane</keyword>
<dbReference type="SUPFAM" id="SSF109998">
    <property type="entry name" value="Triger factor/SurA peptide-binding domain-like"/>
    <property type="match status" value="1"/>
</dbReference>
<comment type="subcellular location">
    <subcellularLocation>
        <location evidence="1">Cell inner membrane</location>
        <topology evidence="1">Single-pass type II membrane protein</topology>
        <orientation evidence="1">Periplasmic side</orientation>
    </subcellularLocation>
</comment>
<dbReference type="EMBL" id="JPWI01000003">
    <property type="protein sequence ID" value="RCK47289.1"/>
    <property type="molecule type" value="Genomic_DNA"/>
</dbReference>
<evidence type="ECO:0000256" key="5">
    <source>
        <dbReference type="ARBA" id="ARBA00022692"/>
    </source>
</evidence>
<keyword evidence="14 17" id="KW-0413">Isomerase</keyword>
<organism evidence="17 18">
    <name type="scientific">Thalassospira profundimaris</name>
    <dbReference type="NCBI Taxonomy" id="502049"/>
    <lineage>
        <taxon>Bacteria</taxon>
        <taxon>Pseudomonadati</taxon>
        <taxon>Pseudomonadota</taxon>
        <taxon>Alphaproteobacteria</taxon>
        <taxon>Rhodospirillales</taxon>
        <taxon>Thalassospiraceae</taxon>
        <taxon>Thalassospira</taxon>
    </lineage>
</organism>
<evidence type="ECO:0000256" key="4">
    <source>
        <dbReference type="ARBA" id="ARBA00022519"/>
    </source>
</evidence>
<dbReference type="InterPro" id="IPR046357">
    <property type="entry name" value="PPIase_dom_sf"/>
</dbReference>
<gene>
    <name evidence="17" type="ORF">TH30_07380</name>
</gene>
<name>A0A367X1D1_9PROT</name>
<dbReference type="SUPFAM" id="SSF54534">
    <property type="entry name" value="FKBP-like"/>
    <property type="match status" value="1"/>
</dbReference>
<evidence type="ECO:0000313" key="17">
    <source>
        <dbReference type="EMBL" id="RCK47289.1"/>
    </source>
</evidence>
<evidence type="ECO:0000313" key="18">
    <source>
        <dbReference type="Proteomes" id="UP000252255"/>
    </source>
</evidence>
<dbReference type="Pfam" id="PF13145">
    <property type="entry name" value="Rotamase_2"/>
    <property type="match status" value="2"/>
</dbReference>
<reference evidence="17 18" key="1">
    <citation type="submission" date="2014-07" db="EMBL/GenBank/DDBJ databases">
        <title>Draft genome sequence of Thalassospira profundimaris PR54-5.</title>
        <authorList>
            <person name="Lai Q."/>
            <person name="Shao Z."/>
        </authorList>
    </citation>
    <scope>NUCLEOTIDE SEQUENCE [LARGE SCALE GENOMIC DNA]</scope>
    <source>
        <strain evidence="17 18">PR54-5</strain>
    </source>
</reference>
<keyword evidence="7 15" id="KW-0472">Membrane</keyword>
<dbReference type="InterPro" id="IPR052029">
    <property type="entry name" value="PpiD_chaperone"/>
</dbReference>
<keyword evidence="8" id="KW-0143">Chaperone</keyword>
<dbReference type="Gene3D" id="1.10.4030.10">
    <property type="entry name" value="Porin chaperone SurA, peptide-binding domain"/>
    <property type="match status" value="1"/>
</dbReference>